<keyword evidence="2" id="KW-1185">Reference proteome</keyword>
<evidence type="ECO:0000313" key="1">
    <source>
        <dbReference type="EMBL" id="KAH7942355.1"/>
    </source>
</evidence>
<protein>
    <submittedName>
        <fullName evidence="1">Uncharacterized protein</fullName>
    </submittedName>
</protein>
<proteinExistence type="predicted"/>
<organism evidence="1 2">
    <name type="scientific">Dermacentor silvarum</name>
    <name type="common">Tick</name>
    <dbReference type="NCBI Taxonomy" id="543639"/>
    <lineage>
        <taxon>Eukaryota</taxon>
        <taxon>Metazoa</taxon>
        <taxon>Ecdysozoa</taxon>
        <taxon>Arthropoda</taxon>
        <taxon>Chelicerata</taxon>
        <taxon>Arachnida</taxon>
        <taxon>Acari</taxon>
        <taxon>Parasitiformes</taxon>
        <taxon>Ixodida</taxon>
        <taxon>Ixodoidea</taxon>
        <taxon>Ixodidae</taxon>
        <taxon>Rhipicephalinae</taxon>
        <taxon>Dermacentor</taxon>
    </lineage>
</organism>
<sequence length="186" mass="20016">MASCRGYCFLILLATPLLGTCLLQLNAGCKVETLHACGQDYIPYITSPRLQESGNEFDEECKKDKVQIPCNLNFINNCTDGVSRAAALVAVQALEEHIEAICNVGSDSYTGDALASCETVGSKDFMIGVIEQMFGETLTLICGRYTKGSEGCRTLPQLPELGAKDRRIGNLVELLLEAAGSIGRKS</sequence>
<dbReference type="EMBL" id="CM023476">
    <property type="protein sequence ID" value="KAH7942355.1"/>
    <property type="molecule type" value="Genomic_DNA"/>
</dbReference>
<name>A0ACB8CHU2_DERSI</name>
<reference evidence="1" key="1">
    <citation type="submission" date="2020-05" db="EMBL/GenBank/DDBJ databases">
        <title>Large-scale comparative analyses of tick genomes elucidate their genetic diversity and vector capacities.</title>
        <authorList>
            <person name="Jia N."/>
            <person name="Wang J."/>
            <person name="Shi W."/>
            <person name="Du L."/>
            <person name="Sun Y."/>
            <person name="Zhan W."/>
            <person name="Jiang J."/>
            <person name="Wang Q."/>
            <person name="Zhang B."/>
            <person name="Ji P."/>
            <person name="Sakyi L.B."/>
            <person name="Cui X."/>
            <person name="Yuan T."/>
            <person name="Jiang B."/>
            <person name="Yang W."/>
            <person name="Lam T.T.-Y."/>
            <person name="Chang Q."/>
            <person name="Ding S."/>
            <person name="Wang X."/>
            <person name="Zhu J."/>
            <person name="Ruan X."/>
            <person name="Zhao L."/>
            <person name="Wei J."/>
            <person name="Que T."/>
            <person name="Du C."/>
            <person name="Cheng J."/>
            <person name="Dai P."/>
            <person name="Han X."/>
            <person name="Huang E."/>
            <person name="Gao Y."/>
            <person name="Liu J."/>
            <person name="Shao H."/>
            <person name="Ye R."/>
            <person name="Li L."/>
            <person name="Wei W."/>
            <person name="Wang X."/>
            <person name="Wang C."/>
            <person name="Yang T."/>
            <person name="Huo Q."/>
            <person name="Li W."/>
            <person name="Guo W."/>
            <person name="Chen H."/>
            <person name="Zhou L."/>
            <person name="Ni X."/>
            <person name="Tian J."/>
            <person name="Zhou Y."/>
            <person name="Sheng Y."/>
            <person name="Liu T."/>
            <person name="Pan Y."/>
            <person name="Xia L."/>
            <person name="Li J."/>
            <person name="Zhao F."/>
            <person name="Cao W."/>
        </authorList>
    </citation>
    <scope>NUCLEOTIDE SEQUENCE</scope>
    <source>
        <strain evidence="1">Dsil-2018</strain>
    </source>
</reference>
<accession>A0ACB8CHU2</accession>
<comment type="caution">
    <text evidence="1">The sequence shown here is derived from an EMBL/GenBank/DDBJ whole genome shotgun (WGS) entry which is preliminary data.</text>
</comment>
<evidence type="ECO:0000313" key="2">
    <source>
        <dbReference type="Proteomes" id="UP000821865"/>
    </source>
</evidence>
<gene>
    <name evidence="1" type="ORF">HPB49_023335</name>
</gene>
<dbReference type="Proteomes" id="UP000821865">
    <property type="component" value="Chromosome 7"/>
</dbReference>